<evidence type="ECO:0000256" key="2">
    <source>
        <dbReference type="ARBA" id="ARBA00005691"/>
    </source>
</evidence>
<dbReference type="GO" id="GO:0006526">
    <property type="term" value="P:L-arginine biosynthetic process"/>
    <property type="evidence" value="ECO:0007669"/>
    <property type="project" value="UniProtKB-KW"/>
</dbReference>
<comment type="similarity">
    <text evidence="2">Belongs to the peptidase M20A family. ArgE subfamily.</text>
</comment>
<evidence type="ECO:0000256" key="3">
    <source>
        <dbReference type="ARBA" id="ARBA00022490"/>
    </source>
</evidence>
<evidence type="ECO:0000256" key="6">
    <source>
        <dbReference type="ARBA" id="ARBA00022723"/>
    </source>
</evidence>
<comment type="subcellular location">
    <subcellularLocation>
        <location evidence="1">Cytoplasm</location>
    </subcellularLocation>
</comment>
<accession>A0A5Q2QBA8</accession>
<keyword evidence="7 11" id="KW-0378">Hydrolase</keyword>
<dbReference type="InterPro" id="IPR011650">
    <property type="entry name" value="Peptidase_M20_dimer"/>
</dbReference>
<dbReference type="EC" id="3.5.1.16" evidence="11"/>
<dbReference type="PANTHER" id="PTHR43808">
    <property type="entry name" value="ACETYLORNITHINE DEACETYLASE"/>
    <property type="match status" value="1"/>
</dbReference>
<evidence type="ECO:0000313" key="12">
    <source>
        <dbReference type="Proteomes" id="UP000388235"/>
    </source>
</evidence>
<dbReference type="GO" id="GO:0005737">
    <property type="term" value="C:cytoplasm"/>
    <property type="evidence" value="ECO:0007669"/>
    <property type="project" value="UniProtKB-SubCell"/>
</dbReference>
<dbReference type="Proteomes" id="UP000388235">
    <property type="component" value="Chromosome"/>
</dbReference>
<protein>
    <submittedName>
        <fullName evidence="11">Acetylornithine deacetylase</fullName>
        <ecNumber evidence="11">3.5.1.16</ecNumber>
    </submittedName>
</protein>
<evidence type="ECO:0000259" key="10">
    <source>
        <dbReference type="Pfam" id="PF07687"/>
    </source>
</evidence>
<dbReference type="PANTHER" id="PTHR43808:SF1">
    <property type="entry name" value="ACETYLORNITHINE DEACETYLASE"/>
    <property type="match status" value="1"/>
</dbReference>
<dbReference type="RefSeq" id="WP_153712604.1">
    <property type="nucleotide sequence ID" value="NZ_CP045871.1"/>
</dbReference>
<dbReference type="EMBL" id="CP045871">
    <property type="protein sequence ID" value="QGG79100.1"/>
    <property type="molecule type" value="Genomic_DNA"/>
</dbReference>
<keyword evidence="9" id="KW-0170">Cobalt</keyword>
<dbReference type="AlphaFoldDB" id="A0A5Q2QBA8"/>
<dbReference type="Pfam" id="PF07687">
    <property type="entry name" value="M20_dimer"/>
    <property type="match status" value="1"/>
</dbReference>
<dbReference type="OrthoDB" id="3665926at2"/>
<keyword evidence="6" id="KW-0479">Metal-binding</keyword>
<dbReference type="CDD" id="cd03894">
    <property type="entry name" value="M20_ArgE"/>
    <property type="match status" value="1"/>
</dbReference>
<dbReference type="Pfam" id="PF01546">
    <property type="entry name" value="Peptidase_M20"/>
    <property type="match status" value="1"/>
</dbReference>
<keyword evidence="5" id="KW-0028">Amino-acid biosynthesis</keyword>
<keyword evidence="8" id="KW-0862">Zinc</keyword>
<dbReference type="FunFam" id="3.30.70.360:FF:000003">
    <property type="entry name" value="Acetylornithine deacetylase"/>
    <property type="match status" value="1"/>
</dbReference>
<evidence type="ECO:0000256" key="8">
    <source>
        <dbReference type="ARBA" id="ARBA00022833"/>
    </source>
</evidence>
<dbReference type="KEGG" id="llp:GH975_00425"/>
<dbReference type="GO" id="GO:0046872">
    <property type="term" value="F:metal ion binding"/>
    <property type="evidence" value="ECO:0007669"/>
    <property type="project" value="UniProtKB-KW"/>
</dbReference>
<dbReference type="InterPro" id="IPR036264">
    <property type="entry name" value="Bact_exopeptidase_dim_dom"/>
</dbReference>
<reference evidence="11 12" key="1">
    <citation type="submission" date="2019-11" db="EMBL/GenBank/DDBJ databases">
        <authorList>
            <person name="Khan S.A."/>
            <person name="Jeon C.O."/>
            <person name="Chun B.H."/>
        </authorList>
    </citation>
    <scope>NUCLEOTIDE SEQUENCE [LARGE SCALE GENOMIC DNA]</scope>
    <source>
        <strain evidence="11 12">IMCC 1097</strain>
    </source>
</reference>
<gene>
    <name evidence="11" type="primary">argE</name>
    <name evidence="11" type="ORF">GH975_00425</name>
</gene>
<keyword evidence="12" id="KW-1185">Reference proteome</keyword>
<dbReference type="SUPFAM" id="SSF53187">
    <property type="entry name" value="Zn-dependent exopeptidases"/>
    <property type="match status" value="1"/>
</dbReference>
<sequence>MAALPSWIDMLTELVSHRSISSANPDLDTSNEAVIDALATWAESLGFRCQKLPVSPGKFNLLATLGEGAGGLVLSGHTDTVPFDADGWDSDPFVLTQRDNRLHGLGSTDMKGFLALALTAVSELNPKHLREPLILLGTADEESSMDGARALAQAGYPRARFAVIGEPTGLVPVRAHKGILMERIQINGQSAHSSNPDLGVSALDAMHRVIGELHDYRNELKADQVDPGFSVPWPTLNLGCIHGGDAPNRVCSDCALDFDLRPTPGLDPDRLRAQIDARLAQVAEQTGADIRRTPLFEAVPPFGNPGGALLDHCAELTGHAPITVGFGTEAPFLAALDMEVVVMGPGSIDVAHQPNEYLPIDQAQQSMGIIKQLIQKHCL</sequence>
<evidence type="ECO:0000256" key="5">
    <source>
        <dbReference type="ARBA" id="ARBA00022605"/>
    </source>
</evidence>
<dbReference type="NCBIfam" id="NF003474">
    <property type="entry name" value="PRK05111.1"/>
    <property type="match status" value="1"/>
</dbReference>
<evidence type="ECO:0000256" key="7">
    <source>
        <dbReference type="ARBA" id="ARBA00022801"/>
    </source>
</evidence>
<evidence type="ECO:0000256" key="4">
    <source>
        <dbReference type="ARBA" id="ARBA00022571"/>
    </source>
</evidence>
<feature type="domain" description="Peptidase M20 dimerisation" evidence="10">
    <location>
        <begin position="175"/>
        <end position="285"/>
    </location>
</feature>
<evidence type="ECO:0000256" key="1">
    <source>
        <dbReference type="ARBA" id="ARBA00004496"/>
    </source>
</evidence>
<keyword evidence="3" id="KW-0963">Cytoplasm</keyword>
<name>A0A5Q2QBA8_9GAMM</name>
<organism evidence="11 12">
    <name type="scientific">Litorivicinus lipolyticus</name>
    <dbReference type="NCBI Taxonomy" id="418701"/>
    <lineage>
        <taxon>Bacteria</taxon>
        <taxon>Pseudomonadati</taxon>
        <taxon>Pseudomonadota</taxon>
        <taxon>Gammaproteobacteria</taxon>
        <taxon>Oceanospirillales</taxon>
        <taxon>Litorivicinaceae</taxon>
        <taxon>Litorivicinus</taxon>
    </lineage>
</organism>
<keyword evidence="4" id="KW-0055">Arginine biosynthesis</keyword>
<dbReference type="SUPFAM" id="SSF55031">
    <property type="entry name" value="Bacterial exopeptidase dimerisation domain"/>
    <property type="match status" value="1"/>
</dbReference>
<dbReference type="InterPro" id="IPR050072">
    <property type="entry name" value="Peptidase_M20A"/>
</dbReference>
<dbReference type="Gene3D" id="3.40.630.10">
    <property type="entry name" value="Zn peptidases"/>
    <property type="match status" value="1"/>
</dbReference>
<dbReference type="InterPro" id="IPR002933">
    <property type="entry name" value="Peptidase_M20"/>
</dbReference>
<evidence type="ECO:0000313" key="11">
    <source>
        <dbReference type="EMBL" id="QGG79100.1"/>
    </source>
</evidence>
<dbReference type="GO" id="GO:0008777">
    <property type="term" value="F:acetylornithine deacetylase activity"/>
    <property type="evidence" value="ECO:0007669"/>
    <property type="project" value="UniProtKB-EC"/>
</dbReference>
<dbReference type="Gene3D" id="3.30.70.360">
    <property type="match status" value="1"/>
</dbReference>
<dbReference type="InterPro" id="IPR010169">
    <property type="entry name" value="AcOrn-deacetyl"/>
</dbReference>
<evidence type="ECO:0000256" key="9">
    <source>
        <dbReference type="ARBA" id="ARBA00023285"/>
    </source>
</evidence>
<proteinExistence type="inferred from homology"/>
<dbReference type="NCBIfam" id="TIGR01892">
    <property type="entry name" value="AcOrn-deacetyl"/>
    <property type="match status" value="1"/>
</dbReference>